<comment type="caution">
    <text evidence="2">The sequence shown here is derived from an EMBL/GenBank/DDBJ whole genome shotgun (WGS) entry which is preliminary data.</text>
</comment>
<dbReference type="EMBL" id="JBHSNW010000019">
    <property type="protein sequence ID" value="MFC5819457.1"/>
    <property type="molecule type" value="Genomic_DNA"/>
</dbReference>
<feature type="transmembrane region" description="Helical" evidence="1">
    <location>
        <begin position="26"/>
        <end position="46"/>
    </location>
</feature>
<evidence type="ECO:0000313" key="3">
    <source>
        <dbReference type="Proteomes" id="UP001596096"/>
    </source>
</evidence>
<reference evidence="3" key="1">
    <citation type="journal article" date="2019" name="Int. J. Syst. Evol. Microbiol.">
        <title>The Global Catalogue of Microorganisms (GCM) 10K type strain sequencing project: providing services to taxonomists for standard genome sequencing and annotation.</title>
        <authorList>
            <consortium name="The Broad Institute Genomics Platform"/>
            <consortium name="The Broad Institute Genome Sequencing Center for Infectious Disease"/>
            <person name="Wu L."/>
            <person name="Ma J."/>
        </authorList>
    </citation>
    <scope>NUCLEOTIDE SEQUENCE [LARGE SCALE GENOMIC DNA]</scope>
    <source>
        <strain evidence="3">CGMCC 4.7106</strain>
    </source>
</reference>
<evidence type="ECO:0000313" key="2">
    <source>
        <dbReference type="EMBL" id="MFC5819457.1"/>
    </source>
</evidence>
<keyword evidence="1" id="KW-1133">Transmembrane helix</keyword>
<dbReference type="RefSeq" id="WP_219545280.1">
    <property type="nucleotide sequence ID" value="NZ_JAHKRN010000014.1"/>
</dbReference>
<accession>A0ABW1C297</accession>
<proteinExistence type="predicted"/>
<evidence type="ECO:0000256" key="1">
    <source>
        <dbReference type="SAM" id="Phobius"/>
    </source>
</evidence>
<keyword evidence="1" id="KW-0812">Transmembrane</keyword>
<keyword evidence="1" id="KW-0472">Membrane</keyword>
<protein>
    <submittedName>
        <fullName evidence="2">Uncharacterized protein</fullName>
    </submittedName>
</protein>
<dbReference type="Proteomes" id="UP001596096">
    <property type="component" value="Unassembled WGS sequence"/>
</dbReference>
<name>A0ABW1C297_9ACTN</name>
<organism evidence="2 3">
    <name type="scientific">Nonomuraea harbinensis</name>
    <dbReference type="NCBI Taxonomy" id="1286938"/>
    <lineage>
        <taxon>Bacteria</taxon>
        <taxon>Bacillati</taxon>
        <taxon>Actinomycetota</taxon>
        <taxon>Actinomycetes</taxon>
        <taxon>Streptosporangiales</taxon>
        <taxon>Streptosporangiaceae</taxon>
        <taxon>Nonomuraea</taxon>
    </lineage>
</organism>
<gene>
    <name evidence="2" type="ORF">ACFPUY_30530</name>
</gene>
<keyword evidence="3" id="KW-1185">Reference proteome</keyword>
<sequence length="56" mass="6145">MYGREMKKVIDRVLDLNGGKVGGKSIVALVVVGLIVLGGFLAYRLLVFELIANLRR</sequence>